<evidence type="ECO:0000313" key="12">
    <source>
        <dbReference type="Proteomes" id="UP000193391"/>
    </source>
</evidence>
<evidence type="ECO:0000256" key="1">
    <source>
        <dbReference type="ARBA" id="ARBA00001933"/>
    </source>
</evidence>
<dbReference type="InterPro" id="IPR015421">
    <property type="entry name" value="PyrdxlP-dep_Trfase_major"/>
</dbReference>
<evidence type="ECO:0000259" key="10">
    <source>
        <dbReference type="Pfam" id="PF00155"/>
    </source>
</evidence>
<keyword evidence="7" id="KW-0456">Lyase</keyword>
<reference evidence="11 12" key="1">
    <citation type="submission" date="2014-03" db="EMBL/GenBank/DDBJ databases">
        <title>The draft genome sequence of Thalassospira mesophila JCM 18969.</title>
        <authorList>
            <person name="Lai Q."/>
            <person name="Shao Z."/>
        </authorList>
    </citation>
    <scope>NUCLEOTIDE SEQUENCE [LARGE SCALE GENOMIC DNA]</scope>
    <source>
        <strain evidence="11 12">JCM 18969</strain>
    </source>
</reference>
<dbReference type="InterPro" id="IPR004838">
    <property type="entry name" value="NHTrfase_class1_PyrdxlP-BS"/>
</dbReference>
<dbReference type="OrthoDB" id="9799304at2"/>
<dbReference type="UniPathway" id="UPA00148"/>
<evidence type="ECO:0000256" key="9">
    <source>
        <dbReference type="ARBA" id="ARBA00048531"/>
    </source>
</evidence>
<comment type="function">
    <text evidence="2">Decarboxylates L-threonine-O-3-phosphate to yield (R)-1-amino-2-propanol O-2-phosphate, the precursor for the linkage between the nucleotide loop and the corrin ring in cobalamin.</text>
</comment>
<dbReference type="SUPFAM" id="SSF53383">
    <property type="entry name" value="PLP-dependent transferases"/>
    <property type="match status" value="1"/>
</dbReference>
<dbReference type="InterPro" id="IPR004839">
    <property type="entry name" value="Aminotransferase_I/II_large"/>
</dbReference>
<dbReference type="GO" id="GO:0048472">
    <property type="term" value="F:threonine-phosphate decarboxylase activity"/>
    <property type="evidence" value="ECO:0007669"/>
    <property type="project" value="UniProtKB-EC"/>
</dbReference>
<comment type="cofactor">
    <cofactor evidence="1">
        <name>pyridoxal 5'-phosphate</name>
        <dbReference type="ChEBI" id="CHEBI:597326"/>
    </cofactor>
</comment>
<proteinExistence type="predicted"/>
<dbReference type="GO" id="GO:0030170">
    <property type="term" value="F:pyridoxal phosphate binding"/>
    <property type="evidence" value="ECO:0007669"/>
    <property type="project" value="InterPro"/>
</dbReference>
<dbReference type="PANTHER" id="PTHR42885">
    <property type="entry name" value="HISTIDINOL-PHOSPHATE AMINOTRANSFERASE-RELATED"/>
    <property type="match status" value="1"/>
</dbReference>
<dbReference type="STRING" id="1293891.TMES_18995"/>
<evidence type="ECO:0000256" key="5">
    <source>
        <dbReference type="ARBA" id="ARBA00022573"/>
    </source>
</evidence>
<evidence type="ECO:0000256" key="7">
    <source>
        <dbReference type="ARBA" id="ARBA00023239"/>
    </source>
</evidence>
<dbReference type="PROSITE" id="PS00105">
    <property type="entry name" value="AA_TRANSFER_CLASS_1"/>
    <property type="match status" value="1"/>
</dbReference>
<keyword evidence="6" id="KW-0663">Pyridoxal phosphate</keyword>
<dbReference type="AlphaFoldDB" id="A0A1Y2KWT9"/>
<organism evidence="11 12">
    <name type="scientific">Thalassospira mesophila</name>
    <dbReference type="NCBI Taxonomy" id="1293891"/>
    <lineage>
        <taxon>Bacteria</taxon>
        <taxon>Pseudomonadati</taxon>
        <taxon>Pseudomonadota</taxon>
        <taxon>Alphaproteobacteria</taxon>
        <taxon>Rhodospirillales</taxon>
        <taxon>Thalassospiraceae</taxon>
        <taxon>Thalassospira</taxon>
    </lineage>
</organism>
<evidence type="ECO:0000256" key="8">
    <source>
        <dbReference type="ARBA" id="ARBA00029996"/>
    </source>
</evidence>
<dbReference type="InterPro" id="IPR015422">
    <property type="entry name" value="PyrdxlP-dep_Trfase_small"/>
</dbReference>
<dbReference type="Proteomes" id="UP000193391">
    <property type="component" value="Unassembled WGS sequence"/>
</dbReference>
<keyword evidence="5" id="KW-0169">Cobalamin biosynthesis</keyword>
<dbReference type="InterPro" id="IPR005860">
    <property type="entry name" value="CobD"/>
</dbReference>
<evidence type="ECO:0000256" key="2">
    <source>
        <dbReference type="ARBA" id="ARBA00003444"/>
    </source>
</evidence>
<name>A0A1Y2KWT9_9PROT</name>
<dbReference type="GO" id="GO:0009236">
    <property type="term" value="P:cobalamin biosynthetic process"/>
    <property type="evidence" value="ECO:0007669"/>
    <property type="project" value="UniProtKB-UniPathway"/>
</dbReference>
<evidence type="ECO:0000313" key="11">
    <source>
        <dbReference type="EMBL" id="OSQ36148.1"/>
    </source>
</evidence>
<dbReference type="PANTHER" id="PTHR42885:SF1">
    <property type="entry name" value="THREONINE-PHOSPHATE DECARBOXYLASE"/>
    <property type="match status" value="1"/>
</dbReference>
<comment type="caution">
    <text evidence="11">The sequence shown here is derived from an EMBL/GenBank/DDBJ whole genome shotgun (WGS) entry which is preliminary data.</text>
</comment>
<comment type="catalytic activity">
    <reaction evidence="9">
        <text>O-phospho-L-threonine + H(+) = (R)-1-aminopropan-2-yl phosphate + CO2</text>
        <dbReference type="Rhea" id="RHEA:11492"/>
        <dbReference type="ChEBI" id="CHEBI:15378"/>
        <dbReference type="ChEBI" id="CHEBI:16526"/>
        <dbReference type="ChEBI" id="CHEBI:58563"/>
        <dbReference type="ChEBI" id="CHEBI:58675"/>
        <dbReference type="EC" id="4.1.1.81"/>
    </reaction>
</comment>
<evidence type="ECO:0000256" key="6">
    <source>
        <dbReference type="ARBA" id="ARBA00022898"/>
    </source>
</evidence>
<dbReference type="InterPro" id="IPR015424">
    <property type="entry name" value="PyrdxlP-dep_Trfase"/>
</dbReference>
<dbReference type="EMBL" id="JFKA01000012">
    <property type="protein sequence ID" value="OSQ36148.1"/>
    <property type="molecule type" value="Genomic_DNA"/>
</dbReference>
<protein>
    <recommendedName>
        <fullName evidence="4">threonine-phosphate decarboxylase</fullName>
        <ecNumber evidence="4">4.1.1.81</ecNumber>
    </recommendedName>
    <alternativeName>
        <fullName evidence="8">L-threonine-O-3-phosphate decarboxylase</fullName>
    </alternativeName>
</protein>
<comment type="pathway">
    <text evidence="3">Cofactor biosynthesis; adenosylcobalamin biosynthesis.</text>
</comment>
<evidence type="ECO:0000256" key="4">
    <source>
        <dbReference type="ARBA" id="ARBA00012285"/>
    </source>
</evidence>
<accession>A0A1Y2KWT9</accession>
<keyword evidence="12" id="KW-1185">Reference proteome</keyword>
<dbReference type="Gene3D" id="3.40.640.10">
    <property type="entry name" value="Type I PLP-dependent aspartate aminotransferase-like (Major domain)"/>
    <property type="match status" value="1"/>
</dbReference>
<gene>
    <name evidence="11" type="ORF">TMES_18995</name>
</gene>
<dbReference type="EC" id="4.1.1.81" evidence="4"/>
<dbReference type="Pfam" id="PF00155">
    <property type="entry name" value="Aminotran_1_2"/>
    <property type="match status" value="1"/>
</dbReference>
<dbReference type="Gene3D" id="3.90.1150.10">
    <property type="entry name" value="Aspartate Aminotransferase, domain 1"/>
    <property type="match status" value="1"/>
</dbReference>
<dbReference type="NCBIfam" id="TIGR01140">
    <property type="entry name" value="L_thr_O3P_dcar"/>
    <property type="match status" value="1"/>
</dbReference>
<feature type="domain" description="Aminotransferase class I/classII large" evidence="10">
    <location>
        <begin position="59"/>
        <end position="340"/>
    </location>
</feature>
<dbReference type="CDD" id="cd00609">
    <property type="entry name" value="AAT_like"/>
    <property type="match status" value="1"/>
</dbReference>
<evidence type="ECO:0000256" key="3">
    <source>
        <dbReference type="ARBA" id="ARBA00004953"/>
    </source>
</evidence>
<dbReference type="RefSeq" id="WP_085585498.1">
    <property type="nucleotide sequence ID" value="NZ_JFKA01000012.1"/>
</dbReference>
<sequence length="358" mass="38746">MSDDIFHHGGAIDLAAAHYNIALDEWLDLSTGINPVPYPVGTPSPESWHRLPLKSDNDALVDAAQTCYNVPSSAHIASAPGTQALIQLVPFLLAQTGSVKTAVIFGPTYGEHARAWERAGVKTTEISYPAHTRLSLVQSHDKSGDIIASHDVFVIVNPNNPDGGMIDATSLFDFAKRLQDQGKYLIIDEAFADTVPGISLCSKINVLTHTVVLRSFGKFFGLAGARVGFAITAAPLARQISDRLGPWAIPGPALHIATRALTDTSWQTATRTRLARDASRLDRLICALPDCHLVGGTGLLQLYSGACLPALHHHLATNGIWGRRFHRTPNWLRLGLPGSETDWHRLQSALDEFSPATR</sequence>